<gene>
    <name evidence="2" type="ORF">LSCM1_07358</name>
</gene>
<proteinExistence type="predicted"/>
<name>A0A836HXP2_9TRYP</name>
<evidence type="ECO:0000313" key="3">
    <source>
        <dbReference type="Proteomes" id="UP000673552"/>
    </source>
</evidence>
<feature type="region of interest" description="Disordered" evidence="1">
    <location>
        <begin position="225"/>
        <end position="246"/>
    </location>
</feature>
<evidence type="ECO:0000313" key="2">
    <source>
        <dbReference type="EMBL" id="KAG5486236.1"/>
    </source>
</evidence>
<dbReference type="AlphaFoldDB" id="A0A836HXP2"/>
<dbReference type="EMBL" id="JAFEUZ010000007">
    <property type="protein sequence ID" value="KAG5486236.1"/>
    <property type="molecule type" value="Genomic_DNA"/>
</dbReference>
<comment type="caution">
    <text evidence="2">The sequence shown here is derived from an EMBL/GenBank/DDBJ whole genome shotgun (WGS) entry which is preliminary data.</text>
</comment>
<feature type="compositionally biased region" description="Polar residues" evidence="1">
    <location>
        <begin position="501"/>
        <end position="512"/>
    </location>
</feature>
<evidence type="ECO:0000256" key="1">
    <source>
        <dbReference type="SAM" id="MobiDB-lite"/>
    </source>
</evidence>
<dbReference type="Proteomes" id="UP000673552">
    <property type="component" value="Chromosome 7"/>
</dbReference>
<dbReference type="GeneID" id="92517243"/>
<sequence>MNLIRDGRLQAPQLRTRSPTSAAPSDYEGFYPSRISVRASPAPLLLEPSLRRRQQTSRPASVDVAAMRKADVSALVLRTGTSDSSGQSLPPALHRLERRRSYLQTTESSVSQASVASDASIPASVLRLRTRDNGRGDAMGDGDDSASAAVSRWPLVSRGVRRREWKSASLLDNGGRRKASHQRAVRETGMKARPQSRTLAKRESVPVGPFDWATPLGLAKDAGAANDANRRSDGLTSSKGAASSNGVVRGGARVLASRNTSLGFGSNGHPTWLRSDGTAAASEGLSPLLNSAAALDDNISEFSKFTVSVSLSPMTTGGRSYGKPLQVQPQWPSISEWPGSNTNADPGGLLEYGASIDFREESCTLGELESQATQPMNLGELGSACSPGLSHNAGAPDEGRLPPWTPRSEESPRAEHQRHGNGSLDPDALTLVTKFSRSAERPRGNRPLQLRQRNGPSMESQVPTRDTSVTNDTTATYQASEAQRFSLECETDRKSADSDSIESTSFSAQGERTSGEAERNTRCAASRPYVPRLALAELNAKRELQRSTGAASYKIAHGFFYTSAFNRNAMMMMDSSDMSDLTVSPMTDSVSHGGRSSRCLTSGRPGGFEILQGADHAEMDGNEPSEDVRAGPAASMTVANRHGSAAADYSTYESHGNTSAKEDPCDSWADDTRGGGKAHQSARDMGAASLPLEAPLAEASSGSNRNGGGLAAERRTAEGEKDNSGAGLSRNRRVFQRPGQRQSGEPRPLPPVTKKRVKCCSVM</sequence>
<dbReference type="KEGG" id="lmat:92517243"/>
<feature type="compositionally biased region" description="Polar residues" evidence="1">
    <location>
        <begin position="13"/>
        <end position="23"/>
    </location>
</feature>
<feature type="region of interest" description="Disordered" evidence="1">
    <location>
        <begin position="377"/>
        <end position="523"/>
    </location>
</feature>
<feature type="compositionally biased region" description="Basic and acidic residues" evidence="1">
    <location>
        <begin position="407"/>
        <end position="418"/>
    </location>
</feature>
<dbReference type="OrthoDB" id="264729at2759"/>
<reference evidence="2 3" key="1">
    <citation type="submission" date="2021-03" db="EMBL/GenBank/DDBJ databases">
        <title>Leishmania (Mundinia) martiniquensis Genome sequencing and assembly.</title>
        <authorList>
            <person name="Almutairi H."/>
            <person name="Gatherer D."/>
        </authorList>
    </citation>
    <scope>NUCLEOTIDE SEQUENCE [LARGE SCALE GENOMIC DNA]</scope>
    <source>
        <strain evidence="2">LSCM1</strain>
    </source>
</reference>
<organism evidence="2 3">
    <name type="scientific">Leishmania martiniquensis</name>
    <dbReference type="NCBI Taxonomy" id="1580590"/>
    <lineage>
        <taxon>Eukaryota</taxon>
        <taxon>Discoba</taxon>
        <taxon>Euglenozoa</taxon>
        <taxon>Kinetoplastea</taxon>
        <taxon>Metakinetoplastina</taxon>
        <taxon>Trypanosomatida</taxon>
        <taxon>Trypanosomatidae</taxon>
        <taxon>Leishmaniinae</taxon>
        <taxon>Leishmania</taxon>
    </lineage>
</organism>
<feature type="region of interest" description="Disordered" evidence="1">
    <location>
        <begin position="647"/>
        <end position="763"/>
    </location>
</feature>
<feature type="compositionally biased region" description="Basic and acidic residues" evidence="1">
    <location>
        <begin position="660"/>
        <end position="674"/>
    </location>
</feature>
<feature type="compositionally biased region" description="Low complexity" evidence="1">
    <location>
        <begin position="687"/>
        <end position="701"/>
    </location>
</feature>
<feature type="compositionally biased region" description="Polar residues" evidence="1">
    <location>
        <begin position="451"/>
        <end position="483"/>
    </location>
</feature>
<feature type="region of interest" description="Disordered" evidence="1">
    <location>
        <begin position="584"/>
        <end position="610"/>
    </location>
</feature>
<dbReference type="RefSeq" id="XP_067181088.1">
    <property type="nucleotide sequence ID" value="XM_067324731.1"/>
</dbReference>
<feature type="compositionally biased region" description="Basic residues" evidence="1">
    <location>
        <begin position="753"/>
        <end position="763"/>
    </location>
</feature>
<feature type="region of interest" description="Disordered" evidence="1">
    <location>
        <begin position="169"/>
        <end position="203"/>
    </location>
</feature>
<protein>
    <submittedName>
        <fullName evidence="2">Uncharacterized protein</fullName>
    </submittedName>
</protein>
<feature type="region of interest" description="Disordered" evidence="1">
    <location>
        <begin position="1"/>
        <end position="27"/>
    </location>
</feature>
<feature type="compositionally biased region" description="Polar residues" evidence="1">
    <location>
        <begin position="234"/>
        <end position="246"/>
    </location>
</feature>
<keyword evidence="3" id="KW-1185">Reference proteome</keyword>
<feature type="compositionally biased region" description="Basic and acidic residues" evidence="1">
    <location>
        <begin position="712"/>
        <end position="723"/>
    </location>
</feature>
<accession>A0A836HXP2</accession>